<organism evidence="1 2">
    <name type="scientific">Rotaria socialis</name>
    <dbReference type="NCBI Taxonomy" id="392032"/>
    <lineage>
        <taxon>Eukaryota</taxon>
        <taxon>Metazoa</taxon>
        <taxon>Spiralia</taxon>
        <taxon>Gnathifera</taxon>
        <taxon>Rotifera</taxon>
        <taxon>Eurotatoria</taxon>
        <taxon>Bdelloidea</taxon>
        <taxon>Philodinida</taxon>
        <taxon>Philodinidae</taxon>
        <taxon>Rotaria</taxon>
    </lineage>
</organism>
<dbReference type="AlphaFoldDB" id="A0A821RDC0"/>
<dbReference type="EMBL" id="CAJOBP010057150">
    <property type="protein sequence ID" value="CAF4837812.1"/>
    <property type="molecule type" value="Genomic_DNA"/>
</dbReference>
<accession>A0A821RDC0</accession>
<name>A0A821RDC0_9BILA</name>
<feature type="non-terminal residue" evidence="1">
    <location>
        <position position="1"/>
    </location>
</feature>
<reference evidence="1" key="1">
    <citation type="submission" date="2021-02" db="EMBL/GenBank/DDBJ databases">
        <authorList>
            <person name="Nowell W R."/>
        </authorList>
    </citation>
    <scope>NUCLEOTIDE SEQUENCE</scope>
</reference>
<protein>
    <submittedName>
        <fullName evidence="1">Uncharacterized protein</fullName>
    </submittedName>
</protein>
<keyword evidence="2" id="KW-1185">Reference proteome</keyword>
<comment type="caution">
    <text evidence="1">The sequence shown here is derived from an EMBL/GenBank/DDBJ whole genome shotgun (WGS) entry which is preliminary data.</text>
</comment>
<proteinExistence type="predicted"/>
<evidence type="ECO:0000313" key="1">
    <source>
        <dbReference type="EMBL" id="CAF4837812.1"/>
    </source>
</evidence>
<sequence>YDDNNNLRIYKDDVLENNGQLMIWLEGLLEWKGTVPEYVGKHPYVDTPLEEIKKKERDSWGSSWD</sequence>
<gene>
    <name evidence="1" type="ORF">UJA718_LOCUS42911</name>
</gene>
<dbReference type="Proteomes" id="UP000663873">
    <property type="component" value="Unassembled WGS sequence"/>
</dbReference>
<evidence type="ECO:0000313" key="2">
    <source>
        <dbReference type="Proteomes" id="UP000663873"/>
    </source>
</evidence>